<name>A0A9Q4KX75_9EURY</name>
<dbReference type="RefSeq" id="WP_277520333.1">
    <property type="nucleotide sequence ID" value="NZ_JAMQOT010000001.1"/>
</dbReference>
<gene>
    <name evidence="3" type="ORF">NDI89_04605</name>
</gene>
<accession>A0A9Q4KX75</accession>
<evidence type="ECO:0000313" key="3">
    <source>
        <dbReference type="EMBL" id="MDF9744863.1"/>
    </source>
</evidence>
<evidence type="ECO:0000256" key="1">
    <source>
        <dbReference type="SAM" id="MobiDB-lite"/>
    </source>
</evidence>
<keyword evidence="2" id="KW-0472">Membrane</keyword>
<dbReference type="Proteomes" id="UP001154061">
    <property type="component" value="Unassembled WGS sequence"/>
</dbReference>
<sequence length="242" mass="25091">MSRAPSTGGLAVVTLLSVALLAVGGILSVRPGLLLEAAPALESLLATLDPGTVVLAVIGLLVAAAASLGVIGRVRFSSRPLPLVDPTAESEAATVDESTADYPVAGASFDRQLELATAYDDQPRSTREEARRRLVDSLRPIAATAYANRAGLTEADALAAVEAGTWTDDPRAAAFLGGDDGPSTPLWLWLVDLVSTADPFRRSLERTIAEIDRVQSTPAVETGSTETDRTSPGTDSNPEATS</sequence>
<keyword evidence="4" id="KW-1185">Reference proteome</keyword>
<proteinExistence type="predicted"/>
<evidence type="ECO:0000313" key="4">
    <source>
        <dbReference type="Proteomes" id="UP001154061"/>
    </source>
</evidence>
<keyword evidence="2" id="KW-0812">Transmembrane</keyword>
<feature type="transmembrane region" description="Helical" evidence="2">
    <location>
        <begin position="52"/>
        <end position="71"/>
    </location>
</feature>
<dbReference type="AlphaFoldDB" id="A0A9Q4KX75"/>
<reference evidence="3" key="1">
    <citation type="submission" date="2022-06" db="EMBL/GenBank/DDBJ databases">
        <title>Natrinema sp. a new haloarchaeum isolate from saline soil.</title>
        <authorList>
            <person name="Strakova D."/>
            <person name="Galisteo C."/>
            <person name="Sanchez-Porro C."/>
            <person name="Ventosa A."/>
        </authorList>
    </citation>
    <scope>NUCLEOTIDE SEQUENCE</scope>
    <source>
        <strain evidence="3">S1CR25-10</strain>
    </source>
</reference>
<dbReference type="EMBL" id="JAMQOT010000001">
    <property type="protein sequence ID" value="MDF9744863.1"/>
    <property type="molecule type" value="Genomic_DNA"/>
</dbReference>
<dbReference type="Pfam" id="PF23933">
    <property type="entry name" value="DUF7269"/>
    <property type="match status" value="1"/>
</dbReference>
<keyword evidence="2" id="KW-1133">Transmembrane helix</keyword>
<evidence type="ECO:0000256" key="2">
    <source>
        <dbReference type="SAM" id="Phobius"/>
    </source>
</evidence>
<dbReference type="InterPro" id="IPR055693">
    <property type="entry name" value="DUF7269"/>
</dbReference>
<comment type="caution">
    <text evidence="3">The sequence shown here is derived from an EMBL/GenBank/DDBJ whole genome shotgun (WGS) entry which is preliminary data.</text>
</comment>
<feature type="region of interest" description="Disordered" evidence="1">
    <location>
        <begin position="214"/>
        <end position="242"/>
    </location>
</feature>
<protein>
    <submittedName>
        <fullName evidence="3">Uncharacterized protein</fullName>
    </submittedName>
</protein>
<organism evidence="3 4">
    <name type="scientific">Natrinema salsiterrestre</name>
    <dbReference type="NCBI Taxonomy" id="2950540"/>
    <lineage>
        <taxon>Archaea</taxon>
        <taxon>Methanobacteriati</taxon>
        <taxon>Methanobacteriota</taxon>
        <taxon>Stenosarchaea group</taxon>
        <taxon>Halobacteria</taxon>
        <taxon>Halobacteriales</taxon>
        <taxon>Natrialbaceae</taxon>
        <taxon>Natrinema</taxon>
    </lineage>
</organism>